<name>A0ABT9H559_9SPHN</name>
<protein>
    <submittedName>
        <fullName evidence="2">Glycoside hydrolase family 15 protein</fullName>
    </submittedName>
</protein>
<feature type="domain" description="GH15-like" evidence="1">
    <location>
        <begin position="62"/>
        <end position="391"/>
    </location>
</feature>
<dbReference type="PANTHER" id="PTHR31616">
    <property type="entry name" value="TREHALASE"/>
    <property type="match status" value="1"/>
</dbReference>
<comment type="caution">
    <text evidence="2">The sequence shown here is derived from an EMBL/GenBank/DDBJ whole genome shotgun (WGS) entry which is preliminary data.</text>
</comment>
<dbReference type="SUPFAM" id="SSF48208">
    <property type="entry name" value="Six-hairpin glycosidases"/>
    <property type="match status" value="1"/>
</dbReference>
<dbReference type="InterPro" id="IPR011613">
    <property type="entry name" value="GH15-like"/>
</dbReference>
<gene>
    <name evidence="2" type="ORF">Q9K01_02265</name>
</gene>
<dbReference type="InterPro" id="IPR008928">
    <property type="entry name" value="6-hairpin_glycosidase_sf"/>
</dbReference>
<proteinExistence type="predicted"/>
<dbReference type="Gene3D" id="1.50.10.10">
    <property type="match status" value="1"/>
</dbReference>
<evidence type="ECO:0000313" key="3">
    <source>
        <dbReference type="Proteomes" id="UP001235664"/>
    </source>
</evidence>
<keyword evidence="3" id="KW-1185">Reference proteome</keyword>
<dbReference type="InterPro" id="IPR012341">
    <property type="entry name" value="6hp_glycosidase-like_sf"/>
</dbReference>
<dbReference type="PANTHER" id="PTHR31616:SF0">
    <property type="entry name" value="GLUCAN 1,4-ALPHA-GLUCOSIDASE"/>
    <property type="match status" value="1"/>
</dbReference>
<dbReference type="GO" id="GO:0016787">
    <property type="term" value="F:hydrolase activity"/>
    <property type="evidence" value="ECO:0007669"/>
    <property type="project" value="UniProtKB-KW"/>
</dbReference>
<organism evidence="2 3">
    <name type="scientific">Qipengyuania benthica</name>
    <dbReference type="NCBI Taxonomy" id="3067651"/>
    <lineage>
        <taxon>Bacteria</taxon>
        <taxon>Pseudomonadati</taxon>
        <taxon>Pseudomonadota</taxon>
        <taxon>Alphaproteobacteria</taxon>
        <taxon>Sphingomonadales</taxon>
        <taxon>Erythrobacteraceae</taxon>
        <taxon>Qipengyuania</taxon>
    </lineage>
</organism>
<accession>A0ABT9H559</accession>
<dbReference type="Pfam" id="PF00723">
    <property type="entry name" value="Glyco_hydro_15"/>
    <property type="match status" value="1"/>
</dbReference>
<evidence type="ECO:0000313" key="2">
    <source>
        <dbReference type="EMBL" id="MDP4538452.1"/>
    </source>
</evidence>
<sequence>MTDGGLTANERLEAGATRQASLSFCRRDAGVIPPLGAENLEKLETTIDWWRRWTERITYRGPFREAVERSLIVLRLLTSGETGAVAAAGTTSLPEWIGGSRNWDYRYCWMRDAHLVLAAFMQAGFDFEAKHYLHWLMHATQRDQPGLRPLYDIHGRSDLKEKVVSGLEGYRRSAPVRTGNNAKDQLQLDSYGSVVLAAREFVANGGEFDASEASRLRGFGRTVCEMWDRPDNGIWEIRGRRMHHVYSKAMCWAALDGLLEIDRTVPLLHDRLRFEEERRRIKDAVLEHGWNAQRGAFTGAFGHEHLDASVLLLPRIGLIAADDPRMCSTFDRIEDELAQGPFVWRYARGVDGMEEPEGSFLACGFWACEYLALRGEKAAARGRIAALLEAANDLWLMAEEYDPASHTMLGNFPQGLSHAAFVDAAYAAGEGEA</sequence>
<keyword evidence="2" id="KW-0378">Hydrolase</keyword>
<reference evidence="2 3" key="1">
    <citation type="submission" date="2023-08" db="EMBL/GenBank/DDBJ databases">
        <title>genomic of DY56.</title>
        <authorList>
            <person name="Wang Y."/>
        </authorList>
    </citation>
    <scope>NUCLEOTIDE SEQUENCE [LARGE SCALE GENOMIC DNA]</scope>
    <source>
        <strain evidence="2 3">DY56-A-20</strain>
    </source>
</reference>
<evidence type="ECO:0000259" key="1">
    <source>
        <dbReference type="Pfam" id="PF00723"/>
    </source>
</evidence>
<dbReference type="Proteomes" id="UP001235664">
    <property type="component" value="Unassembled WGS sequence"/>
</dbReference>
<dbReference type="RefSeq" id="WP_305928586.1">
    <property type="nucleotide sequence ID" value="NZ_JAVAIL010000001.1"/>
</dbReference>
<dbReference type="EMBL" id="JAVAIL010000001">
    <property type="protein sequence ID" value="MDP4538452.1"/>
    <property type="molecule type" value="Genomic_DNA"/>
</dbReference>